<gene>
    <name evidence="1" type="ORF">QYM36_018495</name>
</gene>
<sequence length="326" mass="37750">MRITGEFERYTSLVKQIAGTENLFLGIDILKQQAFEQGLHNGIRRFIRERGACPETSRPGITPIHTGAVEMTIQTSMLGRITVPQIEGISGEDILEDFRLQVSITAETEGIATEGTLDKIFKKVCYLVPIMIQFRIIVTRSTLEFWTSHRYHVPKECLDHGGIQMVAIIDRQQFDTETKVVYVDNTRSTLEFWTSHRYQVPKECLDHGGIQMVAIIDRQQFDTERKVVYVVNTRNTLEFWTSHRYHVPKECLDHGGIQIVAIIDRQQFDTERKVVYVDNTRSTLEFWTSHRYHVPKECLDHGGIQMVAIIDRQQFDTETKVVYVDN</sequence>
<dbReference type="EMBL" id="JAVRJZ010000133">
    <property type="protein sequence ID" value="KAK2702928.1"/>
    <property type="molecule type" value="Genomic_DNA"/>
</dbReference>
<organism evidence="1 2">
    <name type="scientific">Artemia franciscana</name>
    <name type="common">Brine shrimp</name>
    <name type="synonym">Artemia sanfranciscana</name>
    <dbReference type="NCBI Taxonomy" id="6661"/>
    <lineage>
        <taxon>Eukaryota</taxon>
        <taxon>Metazoa</taxon>
        <taxon>Ecdysozoa</taxon>
        <taxon>Arthropoda</taxon>
        <taxon>Crustacea</taxon>
        <taxon>Branchiopoda</taxon>
        <taxon>Anostraca</taxon>
        <taxon>Artemiidae</taxon>
        <taxon>Artemia</taxon>
    </lineage>
</organism>
<keyword evidence="2" id="KW-1185">Reference proteome</keyword>
<reference evidence="1" key="1">
    <citation type="submission" date="2023-07" db="EMBL/GenBank/DDBJ databases">
        <title>Chromosome-level genome assembly of Artemia franciscana.</title>
        <authorList>
            <person name="Jo E."/>
        </authorList>
    </citation>
    <scope>NUCLEOTIDE SEQUENCE</scope>
    <source>
        <tissue evidence="1">Whole body</tissue>
    </source>
</reference>
<proteinExistence type="predicted"/>
<accession>A0AA88KRH2</accession>
<evidence type="ECO:0000313" key="1">
    <source>
        <dbReference type="EMBL" id="KAK2702928.1"/>
    </source>
</evidence>
<comment type="caution">
    <text evidence="1">The sequence shown here is derived from an EMBL/GenBank/DDBJ whole genome shotgun (WGS) entry which is preliminary data.</text>
</comment>
<feature type="non-terminal residue" evidence="1">
    <location>
        <position position="1"/>
    </location>
</feature>
<dbReference type="AlphaFoldDB" id="A0AA88KRH2"/>
<dbReference type="Proteomes" id="UP001187531">
    <property type="component" value="Unassembled WGS sequence"/>
</dbReference>
<name>A0AA88KRH2_ARTSF</name>
<evidence type="ECO:0000313" key="2">
    <source>
        <dbReference type="Proteomes" id="UP001187531"/>
    </source>
</evidence>
<protein>
    <submittedName>
        <fullName evidence="1">Uncharacterized protein</fullName>
    </submittedName>
</protein>